<organism evidence="2 3">
    <name type="scientific">Symbiodinium natans</name>
    <dbReference type="NCBI Taxonomy" id="878477"/>
    <lineage>
        <taxon>Eukaryota</taxon>
        <taxon>Sar</taxon>
        <taxon>Alveolata</taxon>
        <taxon>Dinophyceae</taxon>
        <taxon>Suessiales</taxon>
        <taxon>Symbiodiniaceae</taxon>
        <taxon>Symbiodinium</taxon>
    </lineage>
</organism>
<dbReference type="OrthoDB" id="422421at2759"/>
<proteinExistence type="predicted"/>
<keyword evidence="3" id="KW-1185">Reference proteome</keyword>
<accession>A0A812PG82</accession>
<feature type="region of interest" description="Disordered" evidence="1">
    <location>
        <begin position="286"/>
        <end position="313"/>
    </location>
</feature>
<sequence length="349" mass="39005">MDLEDELELSPRFVAALLRGGSGVGVLQRAQDELTRRAHNLWLETGRSDEKANWEDAERTLVRWRRQPETGSDAGNPGFDALCDSPTESFAMDFAASREELAETCVTLQANLHAARAALQQEKWAVRALRKDLQAERARSKRFSFKLMAAETQLYKETAKPNPGHARTARGIPVPAVAAFDSLKDGRQEAEHYRLTPRARGRRGCYTGYTSPVQSSCSSDCEACEISSAESGCHTPTASWWYADGKDHSEIGLDHFDTTYAEASILHPECSDSWWFSEDSTRHHTASEDSNLTVPADSFTSEKYDPEDAEESTQVSFWDRDSLWLGSTYSAIEDLLGRRRPGQNSWASQ</sequence>
<feature type="compositionally biased region" description="Polar residues" evidence="1">
    <location>
        <begin position="288"/>
        <end position="299"/>
    </location>
</feature>
<evidence type="ECO:0000313" key="3">
    <source>
        <dbReference type="Proteomes" id="UP000604046"/>
    </source>
</evidence>
<protein>
    <submittedName>
        <fullName evidence="2">Uncharacterized protein</fullName>
    </submittedName>
</protein>
<dbReference type="EMBL" id="CAJNDS010002145">
    <property type="protein sequence ID" value="CAE7350135.1"/>
    <property type="molecule type" value="Genomic_DNA"/>
</dbReference>
<gene>
    <name evidence="2" type="ORF">SNAT2548_LOCUS18416</name>
</gene>
<dbReference type="AlphaFoldDB" id="A0A812PG82"/>
<dbReference type="Proteomes" id="UP000604046">
    <property type="component" value="Unassembled WGS sequence"/>
</dbReference>
<reference evidence="2" key="1">
    <citation type="submission" date="2021-02" db="EMBL/GenBank/DDBJ databases">
        <authorList>
            <person name="Dougan E. K."/>
            <person name="Rhodes N."/>
            <person name="Thang M."/>
            <person name="Chan C."/>
        </authorList>
    </citation>
    <scope>NUCLEOTIDE SEQUENCE</scope>
</reference>
<evidence type="ECO:0000256" key="1">
    <source>
        <dbReference type="SAM" id="MobiDB-lite"/>
    </source>
</evidence>
<evidence type="ECO:0000313" key="2">
    <source>
        <dbReference type="EMBL" id="CAE7350135.1"/>
    </source>
</evidence>
<name>A0A812PG82_9DINO</name>
<comment type="caution">
    <text evidence="2">The sequence shown here is derived from an EMBL/GenBank/DDBJ whole genome shotgun (WGS) entry which is preliminary data.</text>
</comment>